<name>A0A1H2EA62_9GAMM</name>
<dbReference type="PANTHER" id="PTHR10655:SF17">
    <property type="entry name" value="LYSOPHOSPHOLIPASE-LIKE PROTEIN 1"/>
    <property type="match status" value="1"/>
</dbReference>
<dbReference type="InterPro" id="IPR003140">
    <property type="entry name" value="PLipase/COase/thioEstase"/>
</dbReference>
<protein>
    <submittedName>
        <fullName evidence="4">Phospholipase/carboxylesterase</fullName>
    </submittedName>
</protein>
<feature type="domain" description="Phospholipase/carboxylesterase/thioesterase" evidence="3">
    <location>
        <begin position="3"/>
        <end position="214"/>
    </location>
</feature>
<keyword evidence="2" id="KW-0378">Hydrolase</keyword>
<sequence length="219" mass="24069">MTTPHIIEPNRPATACVIWLHGLGADCFDFVPVVEMLGLPANHSVRFIFPQAPSRPVTINGGLPMPCWYDILGMSPARAINHEHMQSAADSIKDLVEAQLADGIALNRIILAGFSQGGAVVLHAAAENQWPLGGLMALSTYGPTLDTLLEDNNNPPALDIFFAHGRHDDMVRPSMGREAFERLQAVGHRVSWHEYAMAHEVCPAEINDIRLWINQQLDI</sequence>
<dbReference type="SUPFAM" id="SSF53474">
    <property type="entry name" value="alpha/beta-Hydrolases"/>
    <property type="match status" value="1"/>
</dbReference>
<dbReference type="InterPro" id="IPR050565">
    <property type="entry name" value="LYPA1-2/EST-like"/>
</dbReference>
<dbReference type="RefSeq" id="WP_092383840.1">
    <property type="nucleotide sequence ID" value="NZ_LT629787.1"/>
</dbReference>
<accession>A0A1H2EA62</accession>
<organism evidence="4 5">
    <name type="scientific">Halopseudomonas salegens</name>
    <dbReference type="NCBI Taxonomy" id="1434072"/>
    <lineage>
        <taxon>Bacteria</taxon>
        <taxon>Pseudomonadati</taxon>
        <taxon>Pseudomonadota</taxon>
        <taxon>Gammaproteobacteria</taxon>
        <taxon>Pseudomonadales</taxon>
        <taxon>Pseudomonadaceae</taxon>
        <taxon>Halopseudomonas</taxon>
    </lineage>
</organism>
<dbReference type="Gene3D" id="3.40.50.1820">
    <property type="entry name" value="alpha/beta hydrolase"/>
    <property type="match status" value="1"/>
</dbReference>
<proteinExistence type="inferred from homology"/>
<gene>
    <name evidence="4" type="ORF">SAMN05216210_0511</name>
</gene>
<dbReference type="Pfam" id="PF02230">
    <property type="entry name" value="Abhydrolase_2"/>
    <property type="match status" value="1"/>
</dbReference>
<keyword evidence="5" id="KW-1185">Reference proteome</keyword>
<dbReference type="OrthoDB" id="9801763at2"/>
<evidence type="ECO:0000313" key="4">
    <source>
        <dbReference type="EMBL" id="SDT92051.1"/>
    </source>
</evidence>
<dbReference type="STRING" id="1434072.SAMN05216210_0511"/>
<reference evidence="5" key="1">
    <citation type="submission" date="2016-10" db="EMBL/GenBank/DDBJ databases">
        <authorList>
            <person name="Varghese N."/>
            <person name="Submissions S."/>
        </authorList>
    </citation>
    <scope>NUCLEOTIDE SEQUENCE [LARGE SCALE GENOMIC DNA]</scope>
    <source>
        <strain evidence="5">CECT 8338</strain>
    </source>
</reference>
<dbReference type="PANTHER" id="PTHR10655">
    <property type="entry name" value="LYSOPHOSPHOLIPASE-RELATED"/>
    <property type="match status" value="1"/>
</dbReference>
<evidence type="ECO:0000313" key="5">
    <source>
        <dbReference type="Proteomes" id="UP000243924"/>
    </source>
</evidence>
<dbReference type="Proteomes" id="UP000243924">
    <property type="component" value="Chromosome I"/>
</dbReference>
<dbReference type="InterPro" id="IPR029058">
    <property type="entry name" value="AB_hydrolase_fold"/>
</dbReference>
<dbReference type="AlphaFoldDB" id="A0A1H2EA62"/>
<dbReference type="GO" id="GO:0016787">
    <property type="term" value="F:hydrolase activity"/>
    <property type="evidence" value="ECO:0007669"/>
    <property type="project" value="UniProtKB-KW"/>
</dbReference>
<evidence type="ECO:0000259" key="3">
    <source>
        <dbReference type="Pfam" id="PF02230"/>
    </source>
</evidence>
<evidence type="ECO:0000256" key="2">
    <source>
        <dbReference type="ARBA" id="ARBA00022801"/>
    </source>
</evidence>
<evidence type="ECO:0000256" key="1">
    <source>
        <dbReference type="ARBA" id="ARBA00006499"/>
    </source>
</evidence>
<dbReference type="EMBL" id="LT629787">
    <property type="protein sequence ID" value="SDT92051.1"/>
    <property type="molecule type" value="Genomic_DNA"/>
</dbReference>
<comment type="similarity">
    <text evidence="1">Belongs to the AB hydrolase superfamily. AB hydrolase 2 family.</text>
</comment>